<reference evidence="5" key="2">
    <citation type="submission" date="2025-08" db="UniProtKB">
        <authorList>
            <consortium name="Ensembl"/>
        </authorList>
    </citation>
    <scope>IDENTIFICATION</scope>
</reference>
<dbReference type="PANTHER" id="PTHR45920">
    <property type="entry name" value="FORMIN HOMOLOGY 2 DOMAIN CONTAINING, ISOFORM I"/>
    <property type="match status" value="1"/>
</dbReference>
<dbReference type="InterPro" id="IPR015425">
    <property type="entry name" value="FH2_Formin"/>
</dbReference>
<dbReference type="PANTHER" id="PTHR45920:SF7">
    <property type="entry name" value="FORMIN-G"/>
    <property type="match status" value="1"/>
</dbReference>
<dbReference type="OMA" id="CQHISID"/>
<name>A0A3P8UQR9_CYNSE</name>
<dbReference type="InterPro" id="IPR001265">
    <property type="entry name" value="Formin_Cappuccino_subfam"/>
</dbReference>
<dbReference type="GO" id="GO:0005884">
    <property type="term" value="C:actin filament"/>
    <property type="evidence" value="ECO:0007669"/>
    <property type="project" value="InterPro"/>
</dbReference>
<dbReference type="PRINTS" id="PR00828">
    <property type="entry name" value="FORMIN"/>
</dbReference>
<dbReference type="Pfam" id="PF02181">
    <property type="entry name" value="FH2"/>
    <property type="match status" value="1"/>
</dbReference>
<dbReference type="SUPFAM" id="SSF101447">
    <property type="entry name" value="Formin homology 2 domain (FH2 domain)"/>
    <property type="match status" value="1"/>
</dbReference>
<feature type="compositionally biased region" description="Acidic residues" evidence="3">
    <location>
        <begin position="311"/>
        <end position="320"/>
    </location>
</feature>
<evidence type="ECO:0000313" key="5">
    <source>
        <dbReference type="Ensembl" id="ENSCSEP00000005533.1"/>
    </source>
</evidence>
<feature type="compositionally biased region" description="Polar residues" evidence="3">
    <location>
        <begin position="540"/>
        <end position="550"/>
    </location>
</feature>
<dbReference type="GeneTree" id="ENSGT00940000154289"/>
<dbReference type="SMART" id="SM00498">
    <property type="entry name" value="FH2"/>
    <property type="match status" value="1"/>
</dbReference>
<feature type="region of interest" description="Disordered" evidence="3">
    <location>
        <begin position="258"/>
        <end position="346"/>
    </location>
</feature>
<evidence type="ECO:0000313" key="6">
    <source>
        <dbReference type="Proteomes" id="UP000265120"/>
    </source>
</evidence>
<feature type="region of interest" description="Disordered" evidence="3">
    <location>
        <begin position="569"/>
        <end position="607"/>
    </location>
</feature>
<dbReference type="GO" id="GO:0051015">
    <property type="term" value="F:actin filament binding"/>
    <property type="evidence" value="ECO:0007669"/>
    <property type="project" value="TreeGrafter"/>
</dbReference>
<feature type="compositionally biased region" description="Pro residues" evidence="3">
    <location>
        <begin position="584"/>
        <end position="607"/>
    </location>
</feature>
<organism evidence="5 6">
    <name type="scientific">Cynoglossus semilaevis</name>
    <name type="common">Tongue sole</name>
    <dbReference type="NCBI Taxonomy" id="244447"/>
    <lineage>
        <taxon>Eukaryota</taxon>
        <taxon>Metazoa</taxon>
        <taxon>Chordata</taxon>
        <taxon>Craniata</taxon>
        <taxon>Vertebrata</taxon>
        <taxon>Euteleostomi</taxon>
        <taxon>Actinopterygii</taxon>
        <taxon>Neopterygii</taxon>
        <taxon>Teleostei</taxon>
        <taxon>Neoteleostei</taxon>
        <taxon>Acanthomorphata</taxon>
        <taxon>Carangaria</taxon>
        <taxon>Pleuronectiformes</taxon>
        <taxon>Pleuronectoidei</taxon>
        <taxon>Cynoglossidae</taxon>
        <taxon>Cynoglossinae</taxon>
        <taxon>Cynoglossus</taxon>
    </lineage>
</organism>
<feature type="region of interest" description="Disordered" evidence="3">
    <location>
        <begin position="531"/>
        <end position="555"/>
    </location>
</feature>
<reference evidence="5 6" key="1">
    <citation type="journal article" date="2014" name="Nat. Genet.">
        <title>Whole-genome sequence of a flatfish provides insights into ZW sex chromosome evolution and adaptation to a benthic lifestyle.</title>
        <authorList>
            <person name="Chen S."/>
            <person name="Zhang G."/>
            <person name="Shao C."/>
            <person name="Huang Q."/>
            <person name="Liu G."/>
            <person name="Zhang P."/>
            <person name="Song W."/>
            <person name="An N."/>
            <person name="Chalopin D."/>
            <person name="Volff J.N."/>
            <person name="Hong Y."/>
            <person name="Li Q."/>
            <person name="Sha Z."/>
            <person name="Zhou H."/>
            <person name="Xie M."/>
            <person name="Yu Q."/>
            <person name="Liu Y."/>
            <person name="Xiang H."/>
            <person name="Wang N."/>
            <person name="Wu K."/>
            <person name="Yang C."/>
            <person name="Zhou Q."/>
            <person name="Liao X."/>
            <person name="Yang L."/>
            <person name="Hu Q."/>
            <person name="Zhang J."/>
            <person name="Meng L."/>
            <person name="Jin L."/>
            <person name="Tian Y."/>
            <person name="Lian J."/>
            <person name="Yang J."/>
            <person name="Miao G."/>
            <person name="Liu S."/>
            <person name="Liang Z."/>
            <person name="Yan F."/>
            <person name="Li Y."/>
            <person name="Sun B."/>
            <person name="Zhang H."/>
            <person name="Zhang J."/>
            <person name="Zhu Y."/>
            <person name="Du M."/>
            <person name="Zhao Y."/>
            <person name="Schartl M."/>
            <person name="Tang Q."/>
            <person name="Wang J."/>
        </authorList>
    </citation>
    <scope>NUCLEOTIDE SEQUENCE</scope>
</reference>
<feature type="domain" description="FH2" evidence="4">
    <location>
        <begin position="638"/>
        <end position="973"/>
    </location>
</feature>
<dbReference type="Proteomes" id="UP000265120">
    <property type="component" value="Chromosome 7"/>
</dbReference>
<evidence type="ECO:0000259" key="4">
    <source>
        <dbReference type="PROSITE" id="PS51444"/>
    </source>
</evidence>
<evidence type="ECO:0000256" key="2">
    <source>
        <dbReference type="SAM" id="Coils"/>
    </source>
</evidence>
<feature type="region of interest" description="Disordered" evidence="3">
    <location>
        <begin position="59"/>
        <end position="85"/>
    </location>
</feature>
<dbReference type="STRING" id="244447.ENSCSEP00000005533"/>
<feature type="compositionally biased region" description="Polar residues" evidence="3">
    <location>
        <begin position="332"/>
        <end position="346"/>
    </location>
</feature>
<dbReference type="GO" id="GO:0030866">
    <property type="term" value="P:cortical actin cytoskeleton organization"/>
    <property type="evidence" value="ECO:0007669"/>
    <property type="project" value="TreeGrafter"/>
</dbReference>
<feature type="compositionally biased region" description="Basic and acidic residues" evidence="3">
    <location>
        <begin position="298"/>
        <end position="310"/>
    </location>
</feature>
<feature type="compositionally biased region" description="Basic and acidic residues" evidence="3">
    <location>
        <begin position="64"/>
        <end position="84"/>
    </location>
</feature>
<feature type="coiled-coil region" evidence="2">
    <location>
        <begin position="440"/>
        <end position="488"/>
    </location>
</feature>
<feature type="compositionally biased region" description="Basic and acidic residues" evidence="3">
    <location>
        <begin position="275"/>
        <end position="284"/>
    </location>
</feature>
<comment type="similarity">
    <text evidence="1">Belongs to the formin homology family. Cappuccino subfamily.</text>
</comment>
<reference evidence="5" key="3">
    <citation type="submission" date="2025-09" db="UniProtKB">
        <authorList>
            <consortium name="Ensembl"/>
        </authorList>
    </citation>
    <scope>IDENTIFICATION</scope>
</reference>
<evidence type="ECO:0000256" key="3">
    <source>
        <dbReference type="SAM" id="MobiDB-lite"/>
    </source>
</evidence>
<dbReference type="InterPro" id="IPR042201">
    <property type="entry name" value="FH2_Formin_sf"/>
</dbReference>
<feature type="compositionally biased region" description="Polar residues" evidence="3">
    <location>
        <begin position="285"/>
        <end position="297"/>
    </location>
</feature>
<accession>A0A3P8UQR9</accession>
<dbReference type="GO" id="GO:0005737">
    <property type="term" value="C:cytoplasm"/>
    <property type="evidence" value="ECO:0007669"/>
    <property type="project" value="TreeGrafter"/>
</dbReference>
<proteinExistence type="inferred from homology"/>
<dbReference type="Gene3D" id="1.20.58.2220">
    <property type="entry name" value="Formin, FH2 domain"/>
    <property type="match status" value="1"/>
</dbReference>
<keyword evidence="2" id="KW-0175">Coiled coil</keyword>
<feature type="compositionally biased region" description="Polar residues" evidence="3">
    <location>
        <begin position="960"/>
        <end position="973"/>
    </location>
</feature>
<protein>
    <submittedName>
        <fullName evidence="5">Formin 1</fullName>
    </submittedName>
</protein>
<feature type="compositionally biased region" description="Acidic residues" evidence="3">
    <location>
        <begin position="200"/>
        <end position="219"/>
    </location>
</feature>
<dbReference type="PROSITE" id="PS51444">
    <property type="entry name" value="FH2"/>
    <property type="match status" value="1"/>
</dbReference>
<feature type="region of interest" description="Disordered" evidence="3">
    <location>
        <begin position="392"/>
        <end position="421"/>
    </location>
</feature>
<feature type="region of interest" description="Disordered" evidence="3">
    <location>
        <begin position="133"/>
        <end position="242"/>
    </location>
</feature>
<dbReference type="InParanoid" id="A0A3P8UQR9"/>
<dbReference type="AlphaFoldDB" id="A0A3P8UQR9"/>
<feature type="compositionally biased region" description="Basic and acidic residues" evidence="3">
    <location>
        <begin position="392"/>
        <end position="406"/>
    </location>
</feature>
<feature type="compositionally biased region" description="Basic and acidic residues" evidence="3">
    <location>
        <begin position="154"/>
        <end position="163"/>
    </location>
</feature>
<dbReference type="Ensembl" id="ENSCSET00000005593.1">
    <property type="protein sequence ID" value="ENSCSEP00000005533.1"/>
    <property type="gene ID" value="ENSCSEG00000003577.1"/>
</dbReference>
<evidence type="ECO:0000256" key="1">
    <source>
        <dbReference type="ARBA" id="ARBA00005271"/>
    </source>
</evidence>
<dbReference type="GO" id="GO:0045010">
    <property type="term" value="P:actin nucleation"/>
    <property type="evidence" value="ECO:0007669"/>
    <property type="project" value="InterPro"/>
</dbReference>
<feature type="region of interest" description="Disordered" evidence="3">
    <location>
        <begin position="954"/>
        <end position="973"/>
    </location>
</feature>
<dbReference type="GO" id="GO:0008017">
    <property type="term" value="F:microtubule binding"/>
    <property type="evidence" value="ECO:0007669"/>
    <property type="project" value="InterPro"/>
</dbReference>
<sequence length="973" mass="108933">MENPKAILKYLRTFSEEQNEEMLQEELVYPKKFKEFNCRNAFDRDSLLYVIFSDGGGVTARQQSEQEKKPDHPQKESEAEKYKNDIQNSDVSGCFLPESSEGGAALKASLLPGCQHSFTECTKIHDDCLSRSAVEQDDAGKCKENVKTAAKTSGDVHDGDVKEGSITSLDLDVEDQPGASAEEAQPLLEEVEERAGEATSDSDDEEDAGETEEAEEEDQSLPFRVRPAEPPAGSTTEKQIQLPALFSGLRVLRKGVKGPGHDTISWIKPSSQRDIVPEKQDEIRTQGNFLDQISQFLNREKKGNAKGEKEEIGDDDDDDERRESSEKEDNDSGISGSLDSVKSPVSSAEAAFDAFKAFFTPKPLKRDPADRMDLEAVRKKIRSETEVLRSLFERASSKMTEKKESSDPSTPAEGEERTPGRLQAVWPPVKEEKVGLKYTEAEHQAALLQLKRECKEELERIQELFKLRVENEDNISRLESTLAQLQDRVSRAGSHCRGELRDVAVSTGDDCLQKSFRTVCIQTDRETFVKTPEDGEDTWRSSTSPQQQRVTPKKLDMTSITLGLASQWDSPVSSSATSNATLPLLPPPLPPPPLPPPPPSLPPLFAPPLPPPPPLPMFGLAAPPTPPYGGSLLDKGPRKAAVEPSRPMKPLYWTRIQIKDNNNNTVWNILEEPTIIDPSEFEDLFAKTTAQTKRKPLSETYEKKSKPKKVNTKLMWNEVQNVDHSVVDLETIEALYENRAQPHELEKIKQHYEMSKEEDVKLLDKPEQFLYELFRIPDFEGRAHCMIFQSVFNDTIASVHRKLDTVSSVCKDLLESSQVREVMGLVLALGNHMNGGNRTRGQADGFGLDILPKLKDVKSRDNRISLVDYVVSYYLHNVDKAAGTEKSMFPLPEPQDLFLAAQVKFDDLSRDLKQLGRDLTDCETSVQNVCCDSPEEHLQPFKDRMEAFVLSGESRERGSALTTTDSHSHRLQN</sequence>
<feature type="compositionally biased region" description="Polar residues" evidence="3">
    <location>
        <begin position="569"/>
        <end position="581"/>
    </location>
</feature>
<keyword evidence="6" id="KW-1185">Reference proteome</keyword>